<keyword evidence="1" id="KW-0812">Transmembrane</keyword>
<evidence type="ECO:0000313" key="2">
    <source>
        <dbReference type="EMBL" id="RGD74978.1"/>
    </source>
</evidence>
<sequence>MRKKIKKELLKLFLGELLSSLLFLFCYFIWFKENQIQIAYPVALLCFILFQGSFYWLICLLKLNNNFNDIKYIKIFLIFKYVDIILLAVYIPILVFSPSISKLYYIGSIFLISFTLIEYINYYIVRLSYPKISILMEKITNKKLTKSSLAKDIERIKNI</sequence>
<accession>A0A3E3E221</accession>
<organism evidence="2 3">
    <name type="scientific">Anaerofustis stercorihominis</name>
    <dbReference type="NCBI Taxonomy" id="214853"/>
    <lineage>
        <taxon>Bacteria</taxon>
        <taxon>Bacillati</taxon>
        <taxon>Bacillota</taxon>
        <taxon>Clostridia</taxon>
        <taxon>Eubacteriales</taxon>
        <taxon>Eubacteriaceae</taxon>
        <taxon>Anaerofustis</taxon>
    </lineage>
</organism>
<feature type="transmembrane region" description="Helical" evidence="1">
    <location>
        <begin position="75"/>
        <end position="97"/>
    </location>
</feature>
<evidence type="ECO:0000313" key="3">
    <source>
        <dbReference type="Proteomes" id="UP000261212"/>
    </source>
</evidence>
<gene>
    <name evidence="2" type="ORF">DW687_01245</name>
</gene>
<dbReference type="AlphaFoldDB" id="A0A3E3E221"/>
<dbReference type="Proteomes" id="UP000261212">
    <property type="component" value="Unassembled WGS sequence"/>
</dbReference>
<comment type="caution">
    <text evidence="2">The sequence shown here is derived from an EMBL/GenBank/DDBJ whole genome shotgun (WGS) entry which is preliminary data.</text>
</comment>
<keyword evidence="1" id="KW-1133">Transmembrane helix</keyword>
<name>A0A3E3E221_9FIRM</name>
<feature type="transmembrane region" description="Helical" evidence="1">
    <location>
        <begin position="42"/>
        <end position="63"/>
    </location>
</feature>
<feature type="transmembrane region" description="Helical" evidence="1">
    <location>
        <begin position="12"/>
        <end position="30"/>
    </location>
</feature>
<reference evidence="2 3" key="1">
    <citation type="submission" date="2018-08" db="EMBL/GenBank/DDBJ databases">
        <title>A genome reference for cultivated species of the human gut microbiota.</title>
        <authorList>
            <person name="Zou Y."/>
            <person name="Xue W."/>
            <person name="Luo G."/>
        </authorList>
    </citation>
    <scope>NUCLEOTIDE SEQUENCE [LARGE SCALE GENOMIC DNA]</scope>
    <source>
        <strain evidence="2 3">AM25-6</strain>
    </source>
</reference>
<proteinExistence type="predicted"/>
<dbReference type="EMBL" id="QUSM01000002">
    <property type="protein sequence ID" value="RGD74978.1"/>
    <property type="molecule type" value="Genomic_DNA"/>
</dbReference>
<evidence type="ECO:0000256" key="1">
    <source>
        <dbReference type="SAM" id="Phobius"/>
    </source>
</evidence>
<protein>
    <submittedName>
        <fullName evidence="2">Uncharacterized protein</fullName>
    </submittedName>
</protein>
<keyword evidence="1" id="KW-0472">Membrane</keyword>
<feature type="transmembrane region" description="Helical" evidence="1">
    <location>
        <begin position="103"/>
        <end position="125"/>
    </location>
</feature>